<evidence type="ECO:0000256" key="5">
    <source>
        <dbReference type="ARBA" id="ARBA00022679"/>
    </source>
</evidence>
<dbReference type="EC" id="2.7.13.3" evidence="3"/>
<sequence length="541" mass="60615">MKIKNFKSRPGSLRGFLAVNYAEFTLLILAIAAAGSLGASLYLNKKAPVPDAEAFFEEAARKGDEGFESLDVEKYLGSGAGAFLFDPDGRLAAQAGAEGELPENEALDCIPDYDSNTRILAAELPGEGLTEEEGKGGWLVTRVAYGEAGEPFVSGYALFDRNLRRTEGSLLEDREKLTEAELRYLQGKDSQGRDIYRRTYTDRQGRERQLVFFMPQWRFEAYVQAYEVLDQARWLFLPAYAAAAFFCIRQFGKKTGKLLTPLNTAIRNYSSGLPSGLEAYEGPREFEELADNFVQMEKRLQESEEERRRLDEEKRRLLADVSHDLKTPLTVIQGYADALREGMVPEKDREMYLKVISQRTRRVNELLLSFHEYSKLDHPQVPVRLRREDICQAVREYIAGRWGEIELAGFEAEADIPDEPIFCDLDGALFCRALENIINNAMKYNPPGTRILIRVEKAELRVRVRVGDNGMGIPDDLKDRLFLPFATGDSARGGGHGSGLGLAISRRIAELHGGSIRLADPPSPGLSAEFVFDFPLGQSEE</sequence>
<dbReference type="PANTHER" id="PTHR45453">
    <property type="entry name" value="PHOSPHATE REGULON SENSOR PROTEIN PHOR"/>
    <property type="match status" value="1"/>
</dbReference>
<keyword evidence="4" id="KW-0597">Phosphoprotein</keyword>
<keyword evidence="8" id="KW-0175">Coiled coil</keyword>
<dbReference type="Pfam" id="PF02518">
    <property type="entry name" value="HATPase_c"/>
    <property type="match status" value="1"/>
</dbReference>
<dbReference type="Gene3D" id="1.10.287.130">
    <property type="match status" value="1"/>
</dbReference>
<dbReference type="Gene3D" id="3.30.565.10">
    <property type="entry name" value="Histidine kinase-like ATPase, C-terminal domain"/>
    <property type="match status" value="1"/>
</dbReference>
<dbReference type="InterPro" id="IPR004358">
    <property type="entry name" value="Sig_transdc_His_kin-like_C"/>
</dbReference>
<dbReference type="GO" id="GO:0016036">
    <property type="term" value="P:cellular response to phosphate starvation"/>
    <property type="evidence" value="ECO:0007669"/>
    <property type="project" value="TreeGrafter"/>
</dbReference>
<dbReference type="PRINTS" id="PR00344">
    <property type="entry name" value="BCTRLSENSOR"/>
</dbReference>
<keyword evidence="7" id="KW-0902">Two-component regulatory system</keyword>
<evidence type="ECO:0000256" key="8">
    <source>
        <dbReference type="SAM" id="Coils"/>
    </source>
</evidence>
<dbReference type="GO" id="GO:0005886">
    <property type="term" value="C:plasma membrane"/>
    <property type="evidence" value="ECO:0007669"/>
    <property type="project" value="TreeGrafter"/>
</dbReference>
<comment type="catalytic activity">
    <reaction evidence="1">
        <text>ATP + protein L-histidine = ADP + protein N-phospho-L-histidine.</text>
        <dbReference type="EC" id="2.7.13.3"/>
    </reaction>
</comment>
<dbReference type="InterPro" id="IPR036097">
    <property type="entry name" value="HisK_dim/P_sf"/>
</dbReference>
<dbReference type="AlphaFoldDB" id="A0A9D2SGR5"/>
<dbReference type="PROSITE" id="PS50109">
    <property type="entry name" value="HIS_KIN"/>
    <property type="match status" value="1"/>
</dbReference>
<protein>
    <recommendedName>
        <fullName evidence="3">histidine kinase</fullName>
        <ecNumber evidence="3">2.7.13.3</ecNumber>
    </recommendedName>
</protein>
<dbReference type="EMBL" id="DWWT01000002">
    <property type="protein sequence ID" value="HJC04674.1"/>
    <property type="molecule type" value="Genomic_DNA"/>
</dbReference>
<evidence type="ECO:0000256" key="2">
    <source>
        <dbReference type="ARBA" id="ARBA00004370"/>
    </source>
</evidence>
<proteinExistence type="predicted"/>
<reference evidence="11" key="1">
    <citation type="journal article" date="2021" name="PeerJ">
        <title>Extensive microbial diversity within the chicken gut microbiome revealed by metagenomics and culture.</title>
        <authorList>
            <person name="Gilroy R."/>
            <person name="Ravi A."/>
            <person name="Getino M."/>
            <person name="Pursley I."/>
            <person name="Horton D.L."/>
            <person name="Alikhan N.F."/>
            <person name="Baker D."/>
            <person name="Gharbi K."/>
            <person name="Hall N."/>
            <person name="Watson M."/>
            <person name="Adriaenssens E.M."/>
            <person name="Foster-Nyarko E."/>
            <person name="Jarju S."/>
            <person name="Secka A."/>
            <person name="Antonio M."/>
            <person name="Oren A."/>
            <person name="Chaudhuri R.R."/>
            <person name="La Ragione R."/>
            <person name="Hildebrand F."/>
            <person name="Pallen M.J."/>
        </authorList>
    </citation>
    <scope>NUCLEOTIDE SEQUENCE</scope>
    <source>
        <strain evidence="11">CHK180-15479</strain>
    </source>
</reference>
<dbReference type="CDD" id="cd00075">
    <property type="entry name" value="HATPase"/>
    <property type="match status" value="1"/>
</dbReference>
<reference evidence="11" key="2">
    <citation type="submission" date="2021-04" db="EMBL/GenBank/DDBJ databases">
        <authorList>
            <person name="Gilroy R."/>
        </authorList>
    </citation>
    <scope>NUCLEOTIDE SEQUENCE</scope>
    <source>
        <strain evidence="11">CHK180-15479</strain>
    </source>
</reference>
<gene>
    <name evidence="11" type="ORF">H9704_00690</name>
</gene>
<feature type="transmembrane region" description="Helical" evidence="9">
    <location>
        <begin position="21"/>
        <end position="43"/>
    </location>
</feature>
<feature type="domain" description="Histidine kinase" evidence="10">
    <location>
        <begin position="320"/>
        <end position="538"/>
    </location>
</feature>
<dbReference type="InterPro" id="IPR005467">
    <property type="entry name" value="His_kinase_dom"/>
</dbReference>
<dbReference type="InterPro" id="IPR003594">
    <property type="entry name" value="HATPase_dom"/>
</dbReference>
<dbReference type="Pfam" id="PF00512">
    <property type="entry name" value="HisKA"/>
    <property type="match status" value="1"/>
</dbReference>
<dbReference type="InterPro" id="IPR050351">
    <property type="entry name" value="BphY/WalK/GraS-like"/>
</dbReference>
<evidence type="ECO:0000259" key="10">
    <source>
        <dbReference type="PROSITE" id="PS50109"/>
    </source>
</evidence>
<dbReference type="InterPro" id="IPR003661">
    <property type="entry name" value="HisK_dim/P_dom"/>
</dbReference>
<dbReference type="SMART" id="SM00387">
    <property type="entry name" value="HATPase_c"/>
    <property type="match status" value="1"/>
</dbReference>
<dbReference type="InterPro" id="IPR036890">
    <property type="entry name" value="HATPase_C_sf"/>
</dbReference>
<evidence type="ECO:0000256" key="1">
    <source>
        <dbReference type="ARBA" id="ARBA00000085"/>
    </source>
</evidence>
<feature type="coiled-coil region" evidence="8">
    <location>
        <begin position="286"/>
        <end position="320"/>
    </location>
</feature>
<evidence type="ECO:0000256" key="7">
    <source>
        <dbReference type="ARBA" id="ARBA00023012"/>
    </source>
</evidence>
<keyword evidence="9" id="KW-0472">Membrane</keyword>
<keyword evidence="5" id="KW-0808">Transferase</keyword>
<accession>A0A9D2SGR5</accession>
<evidence type="ECO:0000313" key="12">
    <source>
        <dbReference type="Proteomes" id="UP000823910"/>
    </source>
</evidence>
<dbReference type="SUPFAM" id="SSF47384">
    <property type="entry name" value="Homodimeric domain of signal transducing histidine kinase"/>
    <property type="match status" value="1"/>
</dbReference>
<comment type="caution">
    <text evidence="11">The sequence shown here is derived from an EMBL/GenBank/DDBJ whole genome shotgun (WGS) entry which is preliminary data.</text>
</comment>
<keyword evidence="6 11" id="KW-0418">Kinase</keyword>
<dbReference type="SMART" id="SM00388">
    <property type="entry name" value="HisKA"/>
    <property type="match status" value="1"/>
</dbReference>
<evidence type="ECO:0000256" key="4">
    <source>
        <dbReference type="ARBA" id="ARBA00022553"/>
    </source>
</evidence>
<evidence type="ECO:0000313" key="11">
    <source>
        <dbReference type="EMBL" id="HJC04674.1"/>
    </source>
</evidence>
<evidence type="ECO:0000256" key="9">
    <source>
        <dbReference type="SAM" id="Phobius"/>
    </source>
</evidence>
<keyword evidence="9" id="KW-0812">Transmembrane</keyword>
<organism evidence="11 12">
    <name type="scientific">Candidatus Enterocloster excrementipullorum</name>
    <dbReference type="NCBI Taxonomy" id="2838559"/>
    <lineage>
        <taxon>Bacteria</taxon>
        <taxon>Bacillati</taxon>
        <taxon>Bacillota</taxon>
        <taxon>Clostridia</taxon>
        <taxon>Lachnospirales</taxon>
        <taxon>Lachnospiraceae</taxon>
        <taxon>Enterocloster</taxon>
    </lineage>
</organism>
<dbReference type="CDD" id="cd00082">
    <property type="entry name" value="HisKA"/>
    <property type="match status" value="1"/>
</dbReference>
<dbReference type="SUPFAM" id="SSF55874">
    <property type="entry name" value="ATPase domain of HSP90 chaperone/DNA topoisomerase II/histidine kinase"/>
    <property type="match status" value="1"/>
</dbReference>
<dbReference type="Proteomes" id="UP000823910">
    <property type="component" value="Unassembled WGS sequence"/>
</dbReference>
<dbReference type="GO" id="GO:0004721">
    <property type="term" value="F:phosphoprotein phosphatase activity"/>
    <property type="evidence" value="ECO:0007669"/>
    <property type="project" value="TreeGrafter"/>
</dbReference>
<comment type="subcellular location">
    <subcellularLocation>
        <location evidence="2">Membrane</location>
    </subcellularLocation>
</comment>
<keyword evidence="9" id="KW-1133">Transmembrane helix</keyword>
<evidence type="ECO:0000256" key="3">
    <source>
        <dbReference type="ARBA" id="ARBA00012438"/>
    </source>
</evidence>
<dbReference type="GO" id="GO:0000155">
    <property type="term" value="F:phosphorelay sensor kinase activity"/>
    <property type="evidence" value="ECO:0007669"/>
    <property type="project" value="InterPro"/>
</dbReference>
<dbReference type="PANTHER" id="PTHR45453:SF1">
    <property type="entry name" value="PHOSPHATE REGULON SENSOR PROTEIN PHOR"/>
    <property type="match status" value="1"/>
</dbReference>
<evidence type="ECO:0000256" key="6">
    <source>
        <dbReference type="ARBA" id="ARBA00022777"/>
    </source>
</evidence>
<name>A0A9D2SGR5_9FIRM</name>